<dbReference type="AlphaFoldDB" id="A0A7Z0A9C9"/>
<sequence>MSTMQPPQYPVSSGQQWSNPAPPLDQPLYDAGFGQAIKRFFKKYATFSGRASRSEFWWMYLFGWLTEFAVIIVAVIGGLVTTDPDHPSTSGEGAMAGGFLLIAVILGMIVPAIALMVRRLHDIDFSAWWLLLLLGLSLGAIVLLIFALLPTNPRGARFDKDGGRQAMAGYYPPPPQQQYPGQGY</sequence>
<gene>
    <name evidence="2" type="ORF">BJY26_001123</name>
</gene>
<evidence type="ECO:0000313" key="3">
    <source>
        <dbReference type="Proteomes" id="UP000539111"/>
    </source>
</evidence>
<name>A0A7Z0A9C9_9MICO</name>
<dbReference type="PANTHER" id="PTHR34980">
    <property type="entry name" value="INNER MEMBRANE PROTEIN-RELATED-RELATED"/>
    <property type="match status" value="1"/>
</dbReference>
<keyword evidence="3" id="KW-1185">Reference proteome</keyword>
<evidence type="ECO:0000313" key="2">
    <source>
        <dbReference type="EMBL" id="NYI66817.1"/>
    </source>
</evidence>
<dbReference type="Proteomes" id="UP000539111">
    <property type="component" value="Unassembled WGS sequence"/>
</dbReference>
<reference evidence="2 3" key="1">
    <citation type="submission" date="2020-07" db="EMBL/GenBank/DDBJ databases">
        <title>Sequencing the genomes of 1000 actinobacteria strains.</title>
        <authorList>
            <person name="Klenk H.-P."/>
        </authorList>
    </citation>
    <scope>NUCLEOTIDE SEQUENCE [LARGE SCALE GENOMIC DNA]</scope>
    <source>
        <strain evidence="2 3">DSM 26341</strain>
    </source>
</reference>
<keyword evidence="1" id="KW-0812">Transmembrane</keyword>
<feature type="transmembrane region" description="Helical" evidence="1">
    <location>
        <begin position="127"/>
        <end position="149"/>
    </location>
</feature>
<keyword evidence="1" id="KW-1133">Transmembrane helix</keyword>
<dbReference type="PANTHER" id="PTHR34980:SF2">
    <property type="entry name" value="INNER MEMBRANE PROTEIN YHAH-RELATED"/>
    <property type="match status" value="1"/>
</dbReference>
<dbReference type="InterPro" id="IPR008523">
    <property type="entry name" value="DUF805"/>
</dbReference>
<feature type="transmembrane region" description="Helical" evidence="1">
    <location>
        <begin position="57"/>
        <end position="81"/>
    </location>
</feature>
<proteinExistence type="predicted"/>
<dbReference type="RefSeq" id="WP_237248912.1">
    <property type="nucleotide sequence ID" value="NZ_JACBZP010000001.1"/>
</dbReference>
<protein>
    <submittedName>
        <fullName evidence="2">Uncharacterized membrane protein YhaH (DUF805 family)</fullName>
    </submittedName>
</protein>
<dbReference type="Pfam" id="PF05656">
    <property type="entry name" value="DUF805"/>
    <property type="match status" value="1"/>
</dbReference>
<comment type="caution">
    <text evidence="2">The sequence shown here is derived from an EMBL/GenBank/DDBJ whole genome shotgun (WGS) entry which is preliminary data.</text>
</comment>
<dbReference type="EMBL" id="JACBZP010000001">
    <property type="protein sequence ID" value="NYI66817.1"/>
    <property type="molecule type" value="Genomic_DNA"/>
</dbReference>
<keyword evidence="1" id="KW-0472">Membrane</keyword>
<organism evidence="2 3">
    <name type="scientific">Spelaeicoccus albus</name>
    <dbReference type="NCBI Taxonomy" id="1280376"/>
    <lineage>
        <taxon>Bacteria</taxon>
        <taxon>Bacillati</taxon>
        <taxon>Actinomycetota</taxon>
        <taxon>Actinomycetes</taxon>
        <taxon>Micrococcales</taxon>
        <taxon>Brevibacteriaceae</taxon>
        <taxon>Spelaeicoccus</taxon>
    </lineage>
</organism>
<evidence type="ECO:0000256" key="1">
    <source>
        <dbReference type="SAM" id="Phobius"/>
    </source>
</evidence>
<accession>A0A7Z0A9C9</accession>
<feature type="transmembrane region" description="Helical" evidence="1">
    <location>
        <begin position="93"/>
        <end position="115"/>
    </location>
</feature>
<dbReference type="GO" id="GO:0005886">
    <property type="term" value="C:plasma membrane"/>
    <property type="evidence" value="ECO:0007669"/>
    <property type="project" value="TreeGrafter"/>
</dbReference>